<keyword evidence="3" id="KW-0813">Transport</keyword>
<feature type="transmembrane region" description="Helical" evidence="7">
    <location>
        <begin position="379"/>
        <end position="401"/>
    </location>
</feature>
<comment type="caution">
    <text evidence="8">The sequence shown here is derived from an EMBL/GenBank/DDBJ whole genome shotgun (WGS) entry which is preliminary data.</text>
</comment>
<accession>A0ABQ6ABX2</accession>
<dbReference type="Proteomes" id="UP001156641">
    <property type="component" value="Unassembled WGS sequence"/>
</dbReference>
<dbReference type="SUPFAM" id="SSF103473">
    <property type="entry name" value="MFS general substrate transporter"/>
    <property type="match status" value="1"/>
</dbReference>
<evidence type="ECO:0000256" key="3">
    <source>
        <dbReference type="ARBA" id="ARBA00022448"/>
    </source>
</evidence>
<comment type="subcellular location">
    <subcellularLocation>
        <location evidence="1">Membrane</location>
        <topology evidence="1">Multi-pass membrane protein</topology>
    </subcellularLocation>
</comment>
<feature type="transmembrane region" description="Helical" evidence="7">
    <location>
        <begin position="138"/>
        <end position="161"/>
    </location>
</feature>
<reference evidence="9" key="1">
    <citation type="journal article" date="2019" name="Int. J. Syst. Evol. Microbiol.">
        <title>The Global Catalogue of Microorganisms (GCM) 10K type strain sequencing project: providing services to taxonomists for standard genome sequencing and annotation.</title>
        <authorList>
            <consortium name="The Broad Institute Genomics Platform"/>
            <consortium name="The Broad Institute Genome Sequencing Center for Infectious Disease"/>
            <person name="Wu L."/>
            <person name="Ma J."/>
        </authorList>
    </citation>
    <scope>NUCLEOTIDE SEQUENCE [LARGE SCALE GENOMIC DNA]</scope>
    <source>
        <strain evidence="9">NBRC 112502</strain>
    </source>
</reference>
<feature type="transmembrane region" description="Helical" evidence="7">
    <location>
        <begin position="223"/>
        <end position="250"/>
    </location>
</feature>
<evidence type="ECO:0000256" key="7">
    <source>
        <dbReference type="SAM" id="Phobius"/>
    </source>
</evidence>
<keyword evidence="9" id="KW-1185">Reference proteome</keyword>
<feature type="transmembrane region" description="Helical" evidence="7">
    <location>
        <begin position="99"/>
        <end position="117"/>
    </location>
</feature>
<evidence type="ECO:0000256" key="5">
    <source>
        <dbReference type="ARBA" id="ARBA00022989"/>
    </source>
</evidence>
<name>A0ABQ6ABX2_9PROT</name>
<keyword evidence="4 7" id="KW-0812">Transmembrane</keyword>
<feature type="transmembrane region" description="Helical" evidence="7">
    <location>
        <begin position="36"/>
        <end position="56"/>
    </location>
</feature>
<feature type="transmembrane region" description="Helical" evidence="7">
    <location>
        <begin position="167"/>
        <end position="189"/>
    </location>
</feature>
<evidence type="ECO:0000256" key="2">
    <source>
        <dbReference type="ARBA" id="ARBA00008335"/>
    </source>
</evidence>
<dbReference type="InterPro" id="IPR011701">
    <property type="entry name" value="MFS"/>
</dbReference>
<evidence type="ECO:0000256" key="4">
    <source>
        <dbReference type="ARBA" id="ARBA00022692"/>
    </source>
</evidence>
<dbReference type="RefSeq" id="WP_284258329.1">
    <property type="nucleotide sequence ID" value="NZ_BSOS01000067.1"/>
</dbReference>
<dbReference type="Pfam" id="PF07690">
    <property type="entry name" value="MFS_1"/>
    <property type="match status" value="1"/>
</dbReference>
<proteinExistence type="inferred from homology"/>
<dbReference type="PANTHER" id="PTHR12778:SF10">
    <property type="entry name" value="MAJOR FACILITATOR SUPERFAMILY DOMAIN-CONTAINING PROTEIN 3"/>
    <property type="match status" value="1"/>
</dbReference>
<feature type="transmembrane region" description="Helical" evidence="7">
    <location>
        <begin position="256"/>
        <end position="282"/>
    </location>
</feature>
<feature type="transmembrane region" description="Helical" evidence="7">
    <location>
        <begin position="77"/>
        <end position="93"/>
    </location>
</feature>
<evidence type="ECO:0000256" key="6">
    <source>
        <dbReference type="ARBA" id="ARBA00023136"/>
    </source>
</evidence>
<dbReference type="Gene3D" id="1.20.1250.20">
    <property type="entry name" value="MFS general substrate transporter like domains"/>
    <property type="match status" value="1"/>
</dbReference>
<evidence type="ECO:0000313" key="9">
    <source>
        <dbReference type="Proteomes" id="UP001156641"/>
    </source>
</evidence>
<protein>
    <submittedName>
        <fullName evidence="8">Integral membrane signal transducer protein</fullName>
    </submittedName>
</protein>
<comment type="similarity">
    <text evidence="2">Belongs to the major facilitator superfamily.</text>
</comment>
<gene>
    <name evidence="8" type="ORF">GCM10010909_22700</name>
</gene>
<feature type="transmembrane region" description="Helical" evidence="7">
    <location>
        <begin position="289"/>
        <end position="307"/>
    </location>
</feature>
<dbReference type="PANTHER" id="PTHR12778">
    <property type="entry name" value="SOLUTE CARRIER FAMILY 33 ACETYL-COA TRANSPORTER -RELATED"/>
    <property type="match status" value="1"/>
</dbReference>
<dbReference type="NCBIfam" id="TIGR00901">
    <property type="entry name" value="2A0125"/>
    <property type="match status" value="1"/>
</dbReference>
<keyword evidence="6 7" id="KW-0472">Membrane</keyword>
<evidence type="ECO:0000313" key="8">
    <source>
        <dbReference type="EMBL" id="GLR67589.1"/>
    </source>
</evidence>
<keyword evidence="5 7" id="KW-1133">Transmembrane helix</keyword>
<dbReference type="EMBL" id="BSOS01000067">
    <property type="protein sequence ID" value="GLR67589.1"/>
    <property type="molecule type" value="Genomic_DNA"/>
</dbReference>
<dbReference type="InterPro" id="IPR036259">
    <property type="entry name" value="MFS_trans_sf"/>
</dbReference>
<organism evidence="8 9">
    <name type="scientific">Acidocella aquatica</name>
    <dbReference type="NCBI Taxonomy" id="1922313"/>
    <lineage>
        <taxon>Bacteria</taxon>
        <taxon>Pseudomonadati</taxon>
        <taxon>Pseudomonadota</taxon>
        <taxon>Alphaproteobacteria</taxon>
        <taxon>Acetobacterales</taxon>
        <taxon>Acidocellaceae</taxon>
        <taxon>Acidocella</taxon>
    </lineage>
</organism>
<dbReference type="InterPro" id="IPR004752">
    <property type="entry name" value="AmpG_permease/AT-1"/>
</dbReference>
<sequence length="419" mass="43667">MKGASLRAFAIMTALGFSSGLPLALSGFTLRMWLSSAHLGLGVIGLTANIGLAYTLKFLWSPVFDEVKPLFLGRRRGWLLLVQGLLVACIVALGCSDPVAHVGWTLGVGAVLAFVSASQDILIDAWRIETFAPRAQGAALAAYVWGYRGAMLISGAGVIALSVKTGWHEAILLMAGLALAGPVATLMAAEPQVAREVAPARFGARFAQAVREPLVEFLARRGALVVVAFIVLFRLGEALAGVMLAPYYTFLGFDRAAIAVANGPVSLAAVLAGAAVGGFLVARLGVGRALLVTGVFQTLAMAMYPALGLFPGEPHMLVVTSALESFAEGVSDAAFLSYMSGLCHPEHTATQFALLSSLAPMALRTVGGLSGYMAAAMGFIPFFILSAFAAVPAMALMLVILRFYPPADRRVVVGAEIPG</sequence>
<evidence type="ECO:0000256" key="1">
    <source>
        <dbReference type="ARBA" id="ARBA00004141"/>
    </source>
</evidence>